<accession>A0A8J4SI18</accession>
<dbReference type="Pfam" id="PF00483">
    <property type="entry name" value="NTP_transferase"/>
    <property type="match status" value="1"/>
</dbReference>
<evidence type="ECO:0000256" key="13">
    <source>
        <dbReference type="RuleBase" id="RU003435"/>
    </source>
</evidence>
<evidence type="ECO:0000256" key="4">
    <source>
        <dbReference type="ARBA" id="ARBA00022695"/>
    </source>
</evidence>
<protein>
    <recommendedName>
        <fullName evidence="21">M3 family oligoendopeptidase</fullName>
    </recommendedName>
</protein>
<dbReference type="InterPro" id="IPR001670">
    <property type="entry name" value="ADH_Fe/GldA"/>
</dbReference>
<dbReference type="GO" id="GO:0005524">
    <property type="term" value="F:ATP binding"/>
    <property type="evidence" value="ECO:0007669"/>
    <property type="project" value="UniProtKB-KW"/>
</dbReference>
<evidence type="ECO:0000256" key="8">
    <source>
        <dbReference type="ARBA" id="ARBA00022833"/>
    </source>
</evidence>
<dbReference type="InterPro" id="IPR018211">
    <property type="entry name" value="ADH_Fe_CS"/>
</dbReference>
<evidence type="ECO:0000259" key="14">
    <source>
        <dbReference type="Pfam" id="PF00465"/>
    </source>
</evidence>
<reference evidence="19" key="2">
    <citation type="submission" date="2020-02" db="EMBL/GenBank/DDBJ databases">
        <authorList>
            <person name="Studholme D.J."/>
        </authorList>
    </citation>
    <scope>NUCLEOTIDE SEQUENCE</scope>
    <source>
        <strain evidence="19">00238/432</strain>
    </source>
</reference>
<dbReference type="PANTHER" id="PTHR43523:SF2">
    <property type="entry name" value="GLUCOSE-1-PHOSPHATE ADENYLYLTRANSFERASE"/>
    <property type="match status" value="1"/>
</dbReference>
<keyword evidence="8 13" id="KW-0862">Zinc</keyword>
<keyword evidence="2 13" id="KW-0645">Protease</keyword>
<dbReference type="SUPFAM" id="SSF56796">
    <property type="entry name" value="Dehydroquinate synthase-like"/>
    <property type="match status" value="1"/>
</dbReference>
<evidence type="ECO:0000256" key="2">
    <source>
        <dbReference type="ARBA" id="ARBA00022670"/>
    </source>
</evidence>
<dbReference type="GO" id="GO:0016616">
    <property type="term" value="F:oxidoreductase activity, acting on the CH-OH group of donors, NAD or NADP as acceptor"/>
    <property type="evidence" value="ECO:0007669"/>
    <property type="project" value="UniProtKB-ARBA"/>
</dbReference>
<dbReference type="Proteomes" id="UP000702964">
    <property type="component" value="Unassembled WGS sequence"/>
</dbReference>
<evidence type="ECO:0000256" key="10">
    <source>
        <dbReference type="ARBA" id="ARBA00023002"/>
    </source>
</evidence>
<dbReference type="FunFam" id="3.40.50.1970:FF:000003">
    <property type="entry name" value="Alcohol dehydrogenase, iron-containing"/>
    <property type="match status" value="1"/>
</dbReference>
<comment type="caution">
    <text evidence="19">The sequence shown here is derived from an EMBL/GenBank/DDBJ whole genome shotgun (WGS) entry which is preliminary data.</text>
</comment>
<dbReference type="InterPro" id="IPR005835">
    <property type="entry name" value="NTP_transferase_dom"/>
</dbReference>
<dbReference type="PANTHER" id="PTHR43523">
    <property type="entry name" value="GLUCOSE-1-PHOSPHATE ADENYLYLTRANSFERASE-RELATED"/>
    <property type="match status" value="1"/>
</dbReference>
<dbReference type="InterPro" id="IPR027365">
    <property type="entry name" value="GNAT_acetyltra_YdfB-like"/>
</dbReference>
<dbReference type="SUPFAM" id="SSF53448">
    <property type="entry name" value="Nucleotide-diphospho-sugar transferases"/>
    <property type="match status" value="1"/>
</dbReference>
<dbReference type="Gene3D" id="3.40.630.30">
    <property type="match status" value="1"/>
</dbReference>
<dbReference type="AlphaFoldDB" id="A0A8J4SI18"/>
<evidence type="ECO:0000259" key="18">
    <source>
        <dbReference type="Pfam" id="PF25137"/>
    </source>
</evidence>
<dbReference type="SUPFAM" id="SSF55486">
    <property type="entry name" value="Metalloproteases ('zincins'), catalytic domain"/>
    <property type="match status" value="1"/>
</dbReference>
<dbReference type="InterPro" id="IPR011976">
    <property type="entry name" value="Pept_M3B_oligopep-rel"/>
</dbReference>
<dbReference type="Pfam" id="PF25137">
    <property type="entry name" value="ADH_Fe_C"/>
    <property type="match status" value="1"/>
</dbReference>
<dbReference type="NCBIfam" id="TIGR02289">
    <property type="entry name" value="M3_not_pepF"/>
    <property type="match status" value="1"/>
</dbReference>
<dbReference type="Gene3D" id="1.20.1090.10">
    <property type="entry name" value="Dehydroquinate synthase-like - alpha domain"/>
    <property type="match status" value="1"/>
</dbReference>
<evidence type="ECO:0000256" key="6">
    <source>
        <dbReference type="ARBA" id="ARBA00022741"/>
    </source>
</evidence>
<dbReference type="Gene3D" id="1.10.1370.30">
    <property type="match status" value="1"/>
</dbReference>
<dbReference type="GO" id="GO:0008878">
    <property type="term" value="F:glucose-1-phosphate adenylyltransferase activity"/>
    <property type="evidence" value="ECO:0007669"/>
    <property type="project" value="InterPro"/>
</dbReference>
<dbReference type="PROSITE" id="PS00913">
    <property type="entry name" value="ADH_IRON_1"/>
    <property type="match status" value="1"/>
</dbReference>
<proteinExistence type="inferred from homology"/>
<dbReference type="Pfam" id="PF00465">
    <property type="entry name" value="Fe-ADH"/>
    <property type="match status" value="1"/>
</dbReference>
<dbReference type="InterPro" id="IPR005836">
    <property type="entry name" value="ADP_Glu_pyroP_CS"/>
</dbReference>
<dbReference type="Gene3D" id="3.40.50.1970">
    <property type="match status" value="1"/>
</dbReference>
<keyword evidence="10" id="KW-0560">Oxidoreductase</keyword>
<dbReference type="Gene3D" id="3.90.550.10">
    <property type="entry name" value="Spore Coat Polysaccharide Biosynthesis Protein SpsA, Chain A"/>
    <property type="match status" value="1"/>
</dbReference>
<comment type="similarity">
    <text evidence="13">Belongs to the peptidase M3 family.</text>
</comment>
<evidence type="ECO:0000259" key="15">
    <source>
        <dbReference type="Pfam" id="PF00483"/>
    </source>
</evidence>
<dbReference type="PROSITE" id="PS00809">
    <property type="entry name" value="ADP_GLC_PYROPHOSPH_2"/>
    <property type="match status" value="1"/>
</dbReference>
<keyword evidence="4" id="KW-0548">Nucleotidyltransferase</keyword>
<evidence type="ECO:0000256" key="3">
    <source>
        <dbReference type="ARBA" id="ARBA00022679"/>
    </source>
</evidence>
<dbReference type="CDD" id="cd09606">
    <property type="entry name" value="M3B_PepF"/>
    <property type="match status" value="1"/>
</dbReference>
<keyword evidence="6" id="KW-0547">Nucleotide-binding</keyword>
<keyword evidence="7 13" id="KW-0378">Hydrolase</keyword>
<dbReference type="CDD" id="cd04651">
    <property type="entry name" value="LbH_G1P_AT_C"/>
    <property type="match status" value="1"/>
</dbReference>
<evidence type="ECO:0000256" key="12">
    <source>
        <dbReference type="ARBA" id="ARBA00023056"/>
    </source>
</evidence>
<dbReference type="Pfam" id="PF24894">
    <property type="entry name" value="Hexapep_GlmU"/>
    <property type="match status" value="1"/>
</dbReference>
<evidence type="ECO:0000256" key="5">
    <source>
        <dbReference type="ARBA" id="ARBA00022723"/>
    </source>
</evidence>
<feature type="domain" description="Glucose-1-phosphate adenylyltransferase/Bifunctional protein GlmU-like C-terminal hexapeptide" evidence="17">
    <location>
        <begin position="1110"/>
        <end position="1183"/>
    </location>
</feature>
<dbReference type="InterPro" id="IPR029044">
    <property type="entry name" value="Nucleotide-diphossugar_trans"/>
</dbReference>
<evidence type="ECO:0000256" key="1">
    <source>
        <dbReference type="ARBA" id="ARBA00010443"/>
    </source>
</evidence>
<keyword evidence="11 13" id="KW-0482">Metalloprotease</keyword>
<feature type="domain" description="Fe-containing alcohol dehydrogenase-like C-terminal" evidence="18">
    <location>
        <begin position="735"/>
        <end position="798"/>
    </location>
</feature>
<keyword evidence="5 13" id="KW-0479">Metal-binding</keyword>
<dbReference type="NCBIfam" id="NF003670">
    <property type="entry name" value="PRK05293.1"/>
    <property type="match status" value="1"/>
</dbReference>
<keyword evidence="3" id="KW-0808">Transferase</keyword>
<dbReference type="Pfam" id="PF12746">
    <property type="entry name" value="GNAT_acetyltran"/>
    <property type="match status" value="1"/>
</dbReference>
<dbReference type="EMBL" id="AOFI03000003">
    <property type="protein sequence ID" value="KAF4325681.1"/>
    <property type="molecule type" value="Genomic_DNA"/>
</dbReference>
<evidence type="ECO:0000256" key="7">
    <source>
        <dbReference type="ARBA" id="ARBA00022801"/>
    </source>
</evidence>
<evidence type="ECO:0000259" key="17">
    <source>
        <dbReference type="Pfam" id="PF24894"/>
    </source>
</evidence>
<comment type="similarity">
    <text evidence="1">Belongs to the bacterial/plant glucose-1-phosphate adenylyltransferase family.</text>
</comment>
<dbReference type="InterPro" id="IPR001567">
    <property type="entry name" value="Pept_M3A_M3B_dom"/>
</dbReference>
<comment type="cofactor">
    <cofactor evidence="13">
        <name>Zn(2+)</name>
        <dbReference type="ChEBI" id="CHEBI:29105"/>
    </cofactor>
    <text evidence="13">Binds 1 zinc ion.</text>
</comment>
<dbReference type="CDD" id="cd02508">
    <property type="entry name" value="ADP_Glucose_PP"/>
    <property type="match status" value="1"/>
</dbReference>
<dbReference type="GO" id="GO:0046872">
    <property type="term" value="F:metal ion binding"/>
    <property type="evidence" value="ECO:0007669"/>
    <property type="project" value="UniProtKB-UniRule"/>
</dbReference>
<keyword evidence="12" id="KW-0320">Glycogen biosynthesis</keyword>
<dbReference type="GO" id="GO:0006508">
    <property type="term" value="P:proteolysis"/>
    <property type="evidence" value="ECO:0007669"/>
    <property type="project" value="UniProtKB-KW"/>
</dbReference>
<organism evidence="19 20">
    <name type="scientific">Phytophthora kernoviae 00238/432</name>
    <dbReference type="NCBI Taxonomy" id="1284355"/>
    <lineage>
        <taxon>Eukaryota</taxon>
        <taxon>Sar</taxon>
        <taxon>Stramenopiles</taxon>
        <taxon>Oomycota</taxon>
        <taxon>Peronosporomycetes</taxon>
        <taxon>Peronosporales</taxon>
        <taxon>Peronosporaceae</taxon>
        <taxon>Phytophthora</taxon>
    </lineage>
</organism>
<dbReference type="GO" id="GO:0004222">
    <property type="term" value="F:metalloendopeptidase activity"/>
    <property type="evidence" value="ECO:0007669"/>
    <property type="project" value="InterPro"/>
</dbReference>
<dbReference type="InterPro" id="IPR056818">
    <property type="entry name" value="GlmU/GlgC-like_hexapep"/>
</dbReference>
<name>A0A8J4SI18_9STRA</name>
<evidence type="ECO:0000256" key="11">
    <source>
        <dbReference type="ARBA" id="ARBA00023049"/>
    </source>
</evidence>
<feature type="domain" description="Peptidase M3A/M3B catalytic" evidence="16">
    <location>
        <begin position="307"/>
        <end position="544"/>
    </location>
</feature>
<sequence length="1208" mass="137613">MKFSEYTYTRPDLEQIKTSFRELLSGFEAANTVEEQSGYMDKINALRSDFETQAQLVYIRHSIDTNDTFYKAENEFLDESSPIIQEYITDYYRALVNSKFRAELEQKWGSQLFQLADLSLKTFSPEIIEDLQKENKLSTEYNQLIASAKIPFEGEERTLPQLHPFELSTDRSMRERASEARYTFMAEHEAEFDRIYDELVKVRTQIAKKLGYPSYVELGYDRMNRTDYNAEMVSNFRGQVRDYIVPVATKLRERQRSRIDVDNLYYYDQGFSFKTGNPTPKGDADWIIDNGKKMYAELSPETDTFFQMMTDNELMDLVSKKGKQGGGYCTFLNDYKVPFIFSNFNGTSGDIDVLTHEAGHAFQVYESRHFEVPEYNWPTYESAEIHSMSMEFFTWPWMELFFKEDTDKYKFDHLSSGLLFIPYGVAVDEFQHFVYANPDATPAERKQAWRNIEKTYLPHINYKDNAYLEQGGFWHKQGHIFSSPFYYIDYTLAQICAFQFWKRSNQDMKSAWADYLTLCKAGGSLSFTGLVELAGLNSPFEDGCVSSVIGDIEAWLDGVDDKALSLFVPPGYELQVIDQAVMIEDKSGIIEHEILKFWHSVEDFFRYGAGTCTVYKGQVVGTCISVFVSGIHHETAQSDLSECGGSPQDAAKGIGIVATNGGHIREYEGLHQSKHKSVPLVAINTTAGTSSEVTMNYVITDEERKVKMVMVDRNSLVDLSVNDPELMLSKPASLTAATGMDALTHAVEAMVTPGGFTVTSATAAAAVELIFEYLPRAVRDGSDLEAREHMTYACFLEEMNAKHVPGKFRHIAKAIGMDVKGRSDEECSDYVIEAIRQLSKEVGIPEKLSELGVRDPDVEWLADNAMKDACIDTVGVLTQYEPLVLHSYIGIGSDWDLDRKNGGVYVLPPHEREDGSNWYRGTADAIYRNLNFIEQFDPEHVLILSGDHIYKMDYEKMLQYHKEKDADCTISVIDVPLEEASRFGLLNTHDDYRIYEFEEKPPEPKSTLASMGIYLFKWDVLKRFLIQDEQQASTSYDFGKDIIPLLLENEKSLYAYPFEGYWKDVGTIRSLWESNMDLLDEETPFNLNDPDWRIFTRNPNQPAQYISPSAKVRNCIISEGSVVHGEVNHSVLFYGIEVGENSSVTDSVIMPKVKIGQHVRIHKAIIAEGLVIPDGVHLSPAPEDESDILLVDQEELERQLHEGMTSKA</sequence>
<evidence type="ECO:0000259" key="16">
    <source>
        <dbReference type="Pfam" id="PF01432"/>
    </source>
</evidence>
<dbReference type="GO" id="GO:0005978">
    <property type="term" value="P:glycogen biosynthetic process"/>
    <property type="evidence" value="ECO:0007669"/>
    <property type="project" value="UniProtKB-KW"/>
</dbReference>
<dbReference type="InterPro" id="IPR056798">
    <property type="entry name" value="ADH_Fe_C"/>
</dbReference>
<reference evidence="19" key="1">
    <citation type="journal article" date="2015" name="Genom Data">
        <title>Draft genome sequences of Phytophthora kernoviae and Phytophthora ramorum lineage EU2 from Scotland.</title>
        <authorList>
            <person name="Sambles C."/>
            <person name="Schlenzig A."/>
            <person name="O'Neill P."/>
            <person name="Grant M."/>
            <person name="Studholme D.J."/>
        </authorList>
    </citation>
    <scope>NUCLEOTIDE SEQUENCE</scope>
    <source>
        <strain evidence="19">00238/432</strain>
    </source>
</reference>
<evidence type="ECO:0000256" key="9">
    <source>
        <dbReference type="ARBA" id="ARBA00022840"/>
    </source>
</evidence>
<evidence type="ECO:0000313" key="20">
    <source>
        <dbReference type="Proteomes" id="UP000702964"/>
    </source>
</evidence>
<gene>
    <name evidence="19" type="ORF">G195_000718</name>
</gene>
<keyword evidence="9" id="KW-0067">ATP-binding</keyword>
<feature type="domain" description="Nucleotidyl transferase" evidence="15">
    <location>
        <begin position="861"/>
        <end position="1080"/>
    </location>
</feature>
<dbReference type="Pfam" id="PF01432">
    <property type="entry name" value="Peptidase_M3"/>
    <property type="match status" value="1"/>
</dbReference>
<feature type="domain" description="Alcohol dehydrogenase iron-type/glycerol dehydrogenase GldA" evidence="14">
    <location>
        <begin position="644"/>
        <end position="724"/>
    </location>
</feature>
<dbReference type="InterPro" id="IPR011831">
    <property type="entry name" value="ADP-Glc_PPase"/>
</dbReference>
<dbReference type="SUPFAM" id="SSF51161">
    <property type="entry name" value="Trimeric LpxA-like enzymes"/>
    <property type="match status" value="1"/>
</dbReference>
<dbReference type="Gene3D" id="2.160.10.10">
    <property type="entry name" value="Hexapeptide repeat proteins"/>
    <property type="match status" value="1"/>
</dbReference>
<evidence type="ECO:0000313" key="19">
    <source>
        <dbReference type="EMBL" id="KAF4325681.1"/>
    </source>
</evidence>
<dbReference type="InterPro" id="IPR011004">
    <property type="entry name" value="Trimer_LpxA-like_sf"/>
</dbReference>
<evidence type="ECO:0008006" key="21">
    <source>
        <dbReference type="Google" id="ProtNLM"/>
    </source>
</evidence>